<accession>A0ABX7F831</accession>
<dbReference type="RefSeq" id="WP_156145537.1">
    <property type="nucleotide sequence ID" value="NZ_CP047166.1"/>
</dbReference>
<gene>
    <name evidence="1" type="ORF">GQA70_08720</name>
</gene>
<proteinExistence type="predicted"/>
<reference evidence="1 2" key="1">
    <citation type="submission" date="2019-12" db="EMBL/GenBank/DDBJ databases">
        <title>Complete Genome Sequence of a Quorum-Sensing Bacterium,Rhodobacteraceae bacterium C31, Isolated from a marine microalgae symbiotic bacteria.</title>
        <authorList>
            <person name="Zhang Y."/>
        </authorList>
    </citation>
    <scope>NUCLEOTIDE SEQUENCE [LARGE SCALE GENOMIC DNA]</scope>
    <source>
        <strain evidence="1 2">C31</strain>
    </source>
</reference>
<dbReference type="Proteomes" id="UP000596387">
    <property type="component" value="Chromosome"/>
</dbReference>
<keyword evidence="2" id="KW-1185">Reference proteome</keyword>
<sequence>MIILDFPASVPIRHAPLWLSVATAGMRGLDGERQVLFTENRYWIGDVTLPPLTRVQAMACLALSDELRGRARVLRLHLPNPGANPDVGMGPVTFSDGARFDDGALFAGLSDADPVVVEDAAAGASFVRLDNWRGRSLMVGAWFSAGGFLYRVSRNDDGWLRFNPPLRAPLASGETVRVRAPYVLVRLTDDTQFRNRLQYGLYTEEITFQVEEVLKR</sequence>
<protein>
    <submittedName>
        <fullName evidence="1">Uncharacterized protein</fullName>
    </submittedName>
</protein>
<organism evidence="1 2">
    <name type="scientific">Ponticoccus alexandrii</name>
    <dbReference type="NCBI Taxonomy" id="1943633"/>
    <lineage>
        <taxon>Bacteria</taxon>
        <taxon>Pseudomonadati</taxon>
        <taxon>Pseudomonadota</taxon>
        <taxon>Alphaproteobacteria</taxon>
        <taxon>Rhodobacterales</taxon>
        <taxon>Roseobacteraceae</taxon>
        <taxon>Ponticoccus</taxon>
    </lineage>
</organism>
<evidence type="ECO:0000313" key="1">
    <source>
        <dbReference type="EMBL" id="QRF66385.1"/>
    </source>
</evidence>
<name>A0ABX7F831_9RHOB</name>
<dbReference type="EMBL" id="CP047166">
    <property type="protein sequence ID" value="QRF66385.1"/>
    <property type="molecule type" value="Genomic_DNA"/>
</dbReference>
<evidence type="ECO:0000313" key="2">
    <source>
        <dbReference type="Proteomes" id="UP000596387"/>
    </source>
</evidence>